<evidence type="ECO:0000256" key="1">
    <source>
        <dbReference type="SAM" id="MobiDB-lite"/>
    </source>
</evidence>
<sequence>METPNLVRQRIATSHLVGQSIVTEQALRGMVEQLRNSERKPVVMVEHDILCPPLGHTLSGEVTELDDGFHALDVVAEIYGPPQPSALPDGEDGYVVASTTHQNPLSIGIHQHESDENVIRIDPVNFGSLEEADRFFDKLRADGCDGFTRGHSERRSELPDPQVVFDLGLNASVVWIGYRIAKAAADALDPTLKTFFQSMYAAIRRSASEMLPRNRPVTFVLNVNGKPNLQFVARTRDAEAVVNAFESETLSDLKSTIDTALDRFDAEMVQFVLSESGNWVLNYMVSTTGRSIGSKRAFKVRSARIAELDGLPDVSEDRAEPDDARESPS</sequence>
<feature type="compositionally biased region" description="Basic and acidic residues" evidence="1">
    <location>
        <begin position="315"/>
        <end position="329"/>
    </location>
</feature>
<accession>A0A5C6ESY2</accession>
<keyword evidence="3" id="KW-1185">Reference proteome</keyword>
<feature type="region of interest" description="Disordered" evidence="1">
    <location>
        <begin position="310"/>
        <end position="329"/>
    </location>
</feature>
<proteinExistence type="predicted"/>
<evidence type="ECO:0000313" key="3">
    <source>
        <dbReference type="Proteomes" id="UP000317977"/>
    </source>
</evidence>
<gene>
    <name evidence="2" type="ORF">Poly59_30660</name>
</gene>
<reference evidence="2 3" key="1">
    <citation type="submission" date="2019-02" db="EMBL/GenBank/DDBJ databases">
        <title>Deep-cultivation of Planctomycetes and their phenomic and genomic characterization uncovers novel biology.</title>
        <authorList>
            <person name="Wiegand S."/>
            <person name="Jogler M."/>
            <person name="Boedeker C."/>
            <person name="Pinto D."/>
            <person name="Vollmers J."/>
            <person name="Rivas-Marin E."/>
            <person name="Kohn T."/>
            <person name="Peeters S.H."/>
            <person name="Heuer A."/>
            <person name="Rast P."/>
            <person name="Oberbeckmann S."/>
            <person name="Bunk B."/>
            <person name="Jeske O."/>
            <person name="Meyerdierks A."/>
            <person name="Storesund J.E."/>
            <person name="Kallscheuer N."/>
            <person name="Luecker S."/>
            <person name="Lage O.M."/>
            <person name="Pohl T."/>
            <person name="Merkel B.J."/>
            <person name="Hornburger P."/>
            <person name="Mueller R.-W."/>
            <person name="Bruemmer F."/>
            <person name="Labrenz M."/>
            <person name="Spormann A.M."/>
            <person name="Op Den Camp H."/>
            <person name="Overmann J."/>
            <person name="Amann R."/>
            <person name="Jetten M.S.M."/>
            <person name="Mascher T."/>
            <person name="Medema M.H."/>
            <person name="Devos D.P."/>
            <person name="Kaster A.-K."/>
            <person name="Ovreas L."/>
            <person name="Rohde M."/>
            <person name="Galperin M.Y."/>
            <person name="Jogler C."/>
        </authorList>
    </citation>
    <scope>NUCLEOTIDE SEQUENCE [LARGE SCALE GENOMIC DNA]</scope>
    <source>
        <strain evidence="2 3">Poly59</strain>
    </source>
</reference>
<dbReference type="Proteomes" id="UP000317977">
    <property type="component" value="Unassembled WGS sequence"/>
</dbReference>
<name>A0A5C6ESY2_9BACT</name>
<comment type="caution">
    <text evidence="2">The sequence shown here is derived from an EMBL/GenBank/DDBJ whole genome shotgun (WGS) entry which is preliminary data.</text>
</comment>
<dbReference type="AlphaFoldDB" id="A0A5C6ESY2"/>
<evidence type="ECO:0000313" key="2">
    <source>
        <dbReference type="EMBL" id="TWU51474.1"/>
    </source>
</evidence>
<dbReference type="RefSeq" id="WP_146534822.1">
    <property type="nucleotide sequence ID" value="NZ_SJPX01000003.1"/>
</dbReference>
<protein>
    <submittedName>
        <fullName evidence="2">Uncharacterized protein</fullName>
    </submittedName>
</protein>
<organism evidence="2 3">
    <name type="scientific">Rubripirellula reticaptiva</name>
    <dbReference type="NCBI Taxonomy" id="2528013"/>
    <lineage>
        <taxon>Bacteria</taxon>
        <taxon>Pseudomonadati</taxon>
        <taxon>Planctomycetota</taxon>
        <taxon>Planctomycetia</taxon>
        <taxon>Pirellulales</taxon>
        <taxon>Pirellulaceae</taxon>
        <taxon>Rubripirellula</taxon>
    </lineage>
</organism>
<dbReference type="EMBL" id="SJPX01000003">
    <property type="protein sequence ID" value="TWU51474.1"/>
    <property type="molecule type" value="Genomic_DNA"/>
</dbReference>
<dbReference type="OrthoDB" id="1253311at2"/>